<name>A0ABU3L8G3_9FLAO</name>
<dbReference type="EMBL" id="JAVTTP010000001">
    <property type="protein sequence ID" value="MDT7829508.1"/>
    <property type="molecule type" value="Genomic_DNA"/>
</dbReference>
<evidence type="ECO:0000259" key="3">
    <source>
        <dbReference type="Pfam" id="PF18962"/>
    </source>
</evidence>
<proteinExistence type="predicted"/>
<dbReference type="Pfam" id="PF18962">
    <property type="entry name" value="Por_Secre_tail"/>
    <property type="match status" value="1"/>
</dbReference>
<comment type="caution">
    <text evidence="4">The sequence shown here is derived from an EMBL/GenBank/DDBJ whole genome shotgun (WGS) entry which is preliminary data.</text>
</comment>
<feature type="signal peptide" evidence="2">
    <location>
        <begin position="1"/>
        <end position="19"/>
    </location>
</feature>
<evidence type="ECO:0000256" key="2">
    <source>
        <dbReference type="SAM" id="SignalP"/>
    </source>
</evidence>
<evidence type="ECO:0000313" key="5">
    <source>
        <dbReference type="Proteomes" id="UP001250656"/>
    </source>
</evidence>
<keyword evidence="5" id="KW-1185">Reference proteome</keyword>
<evidence type="ECO:0000313" key="4">
    <source>
        <dbReference type="EMBL" id="MDT7829508.1"/>
    </source>
</evidence>
<evidence type="ECO:0000256" key="1">
    <source>
        <dbReference type="ARBA" id="ARBA00022729"/>
    </source>
</evidence>
<sequence>MKKYFLSFLLLSAGLLATAQTPDLRNDGPEVTEQYSAKVKVFPNPATNLVNILGLKNTARAAIEIFDIYGNTVSAYHWAIRRNAVNIPISSLEPGAYIVSIVSEQQRIRIKFYKK</sequence>
<feature type="chain" id="PRO_5045843493" evidence="2">
    <location>
        <begin position="20"/>
        <end position="115"/>
    </location>
</feature>
<organism evidence="4 5">
    <name type="scientific">Pricia mediterranea</name>
    <dbReference type="NCBI Taxonomy" id="3076079"/>
    <lineage>
        <taxon>Bacteria</taxon>
        <taxon>Pseudomonadati</taxon>
        <taxon>Bacteroidota</taxon>
        <taxon>Flavobacteriia</taxon>
        <taxon>Flavobacteriales</taxon>
        <taxon>Flavobacteriaceae</taxon>
        <taxon>Pricia</taxon>
    </lineage>
</organism>
<reference evidence="4 5" key="1">
    <citation type="submission" date="2023-09" db="EMBL/GenBank/DDBJ databases">
        <title>Novel taxa isolated from Blanes Bay.</title>
        <authorList>
            <person name="Rey-Velasco X."/>
            <person name="Lucena T."/>
        </authorList>
    </citation>
    <scope>NUCLEOTIDE SEQUENCE [LARGE SCALE GENOMIC DNA]</scope>
    <source>
        <strain evidence="4 5">S334</strain>
    </source>
</reference>
<gene>
    <name evidence="4" type="ORF">RQM65_12600</name>
</gene>
<dbReference type="Proteomes" id="UP001250656">
    <property type="component" value="Unassembled WGS sequence"/>
</dbReference>
<keyword evidence="1 2" id="KW-0732">Signal</keyword>
<feature type="domain" description="Secretion system C-terminal sorting" evidence="3">
    <location>
        <begin position="41"/>
        <end position="108"/>
    </location>
</feature>
<dbReference type="NCBIfam" id="TIGR04183">
    <property type="entry name" value="Por_Secre_tail"/>
    <property type="match status" value="1"/>
</dbReference>
<dbReference type="InterPro" id="IPR026444">
    <property type="entry name" value="Secre_tail"/>
</dbReference>
<protein>
    <submittedName>
        <fullName evidence="4">T9SS type A sorting domain-containing protein</fullName>
    </submittedName>
</protein>
<dbReference type="RefSeq" id="WP_314015474.1">
    <property type="nucleotide sequence ID" value="NZ_JAVTTP010000001.1"/>
</dbReference>
<accession>A0ABU3L8G3</accession>